<dbReference type="InParanoid" id="A0A5J5F4G7"/>
<protein>
    <submittedName>
        <fullName evidence="1">Uncharacterized protein</fullName>
    </submittedName>
</protein>
<dbReference type="AlphaFoldDB" id="A0A5J5F4G7"/>
<proteinExistence type="predicted"/>
<reference evidence="1 2" key="1">
    <citation type="submission" date="2019-09" db="EMBL/GenBank/DDBJ databases">
        <title>Draft genome of the ectomycorrhizal ascomycete Sphaerosporella brunnea.</title>
        <authorList>
            <consortium name="DOE Joint Genome Institute"/>
            <person name="Benucci G.M."/>
            <person name="Marozzi G."/>
            <person name="Antonielli L."/>
            <person name="Sanchez S."/>
            <person name="Marco P."/>
            <person name="Wang X."/>
            <person name="Falini L.B."/>
            <person name="Barry K."/>
            <person name="Haridas S."/>
            <person name="Lipzen A."/>
            <person name="Labutti K."/>
            <person name="Grigoriev I.V."/>
            <person name="Murat C."/>
            <person name="Martin F."/>
            <person name="Albertini E."/>
            <person name="Donnini D."/>
            <person name="Bonito G."/>
        </authorList>
    </citation>
    <scope>NUCLEOTIDE SEQUENCE [LARGE SCALE GENOMIC DNA]</scope>
    <source>
        <strain evidence="1 2">Sb_GMNB300</strain>
    </source>
</reference>
<evidence type="ECO:0000313" key="1">
    <source>
        <dbReference type="EMBL" id="KAA8911400.1"/>
    </source>
</evidence>
<sequence>MSVTALWMASSSAGKKDMMVLSNFLHAHRTRQYEVVPAEAIKQQILDWIEMFNFNSGQAPPRAVTICFVFHGHHTPRSLDSAAEGNAQLFSPDEVYPHINPLHNQSKISLLFCSCFSGKWVEAAVNLCTHPNLVVHSACQKDESAWALRSTSNQYRCMVAEACNLPSHRRWKHQILRRFQHNHNQKTTQKRSLDA</sequence>
<keyword evidence="2" id="KW-1185">Reference proteome</keyword>
<gene>
    <name evidence="1" type="ORF">FN846DRAFT_438632</name>
</gene>
<dbReference type="EMBL" id="VXIS01000036">
    <property type="protein sequence ID" value="KAA8911400.1"/>
    <property type="molecule type" value="Genomic_DNA"/>
</dbReference>
<comment type="caution">
    <text evidence="1">The sequence shown here is derived from an EMBL/GenBank/DDBJ whole genome shotgun (WGS) entry which is preliminary data.</text>
</comment>
<accession>A0A5J5F4G7</accession>
<name>A0A5J5F4G7_9PEZI</name>
<evidence type="ECO:0000313" key="2">
    <source>
        <dbReference type="Proteomes" id="UP000326924"/>
    </source>
</evidence>
<organism evidence="1 2">
    <name type="scientific">Sphaerosporella brunnea</name>
    <dbReference type="NCBI Taxonomy" id="1250544"/>
    <lineage>
        <taxon>Eukaryota</taxon>
        <taxon>Fungi</taxon>
        <taxon>Dikarya</taxon>
        <taxon>Ascomycota</taxon>
        <taxon>Pezizomycotina</taxon>
        <taxon>Pezizomycetes</taxon>
        <taxon>Pezizales</taxon>
        <taxon>Pyronemataceae</taxon>
        <taxon>Sphaerosporella</taxon>
    </lineage>
</organism>
<dbReference type="Proteomes" id="UP000326924">
    <property type="component" value="Unassembled WGS sequence"/>
</dbReference>